<protein>
    <recommendedName>
        <fullName evidence="12">Ig-like domain-containing protein</fullName>
    </recommendedName>
</protein>
<feature type="non-terminal residue" evidence="13">
    <location>
        <position position="1"/>
    </location>
</feature>
<keyword evidence="3" id="KW-0732">Signal</keyword>
<keyword evidence="2" id="KW-1003">Cell membrane</keyword>
<dbReference type="GO" id="GO:0007420">
    <property type="term" value="P:brain development"/>
    <property type="evidence" value="ECO:0007669"/>
    <property type="project" value="TreeGrafter"/>
</dbReference>
<dbReference type="SMART" id="SM00409">
    <property type="entry name" value="IG"/>
    <property type="match status" value="1"/>
</dbReference>
<dbReference type="InterPro" id="IPR003599">
    <property type="entry name" value="Ig_sub"/>
</dbReference>
<dbReference type="SUPFAM" id="SSF48726">
    <property type="entry name" value="Immunoglobulin"/>
    <property type="match status" value="1"/>
</dbReference>
<dbReference type="InterPro" id="IPR007110">
    <property type="entry name" value="Ig-like_dom"/>
</dbReference>
<dbReference type="GO" id="GO:0007411">
    <property type="term" value="P:axon guidance"/>
    <property type="evidence" value="ECO:0007669"/>
    <property type="project" value="TreeGrafter"/>
</dbReference>
<dbReference type="PROSITE" id="PS50835">
    <property type="entry name" value="IG_LIKE"/>
    <property type="match status" value="1"/>
</dbReference>
<evidence type="ECO:0000256" key="2">
    <source>
        <dbReference type="ARBA" id="ARBA00022475"/>
    </source>
</evidence>
<evidence type="ECO:0000256" key="10">
    <source>
        <dbReference type="ARBA" id="ARBA00023319"/>
    </source>
</evidence>
<keyword evidence="7" id="KW-1015">Disulfide bond</keyword>
<keyword evidence="4" id="KW-0677">Repeat</keyword>
<evidence type="ECO:0000256" key="9">
    <source>
        <dbReference type="ARBA" id="ARBA00023288"/>
    </source>
</evidence>
<reference evidence="13 14" key="1">
    <citation type="submission" date="2018-01" db="EMBL/GenBank/DDBJ databases">
        <title>Comparison of the Chinese Bamboo Partridge and Red Junglefowl genome sequences highlights the importance of demography in genome evolution.</title>
        <authorList>
            <person name="Tiley G.P."/>
            <person name="Kimball R.T."/>
            <person name="Braun E.L."/>
            <person name="Burleigh J.G."/>
        </authorList>
    </citation>
    <scope>NUCLEOTIDE SEQUENCE [LARGE SCALE GENOMIC DNA]</scope>
    <source>
        <strain evidence="13">RTK389</strain>
        <tissue evidence="13">Blood</tissue>
    </source>
</reference>
<evidence type="ECO:0000256" key="6">
    <source>
        <dbReference type="ARBA" id="ARBA00023136"/>
    </source>
</evidence>
<comment type="subcellular location">
    <subcellularLocation>
        <location evidence="1">Cell membrane</location>
    </subcellularLocation>
</comment>
<evidence type="ECO:0000259" key="12">
    <source>
        <dbReference type="PROSITE" id="PS50835"/>
    </source>
</evidence>
<dbReference type="InterPro" id="IPR036179">
    <property type="entry name" value="Ig-like_dom_sf"/>
</dbReference>
<evidence type="ECO:0000256" key="1">
    <source>
        <dbReference type="ARBA" id="ARBA00004236"/>
    </source>
</evidence>
<dbReference type="Pfam" id="PF13927">
    <property type="entry name" value="Ig_3"/>
    <property type="match status" value="1"/>
</dbReference>
<keyword evidence="5" id="KW-0130">Cell adhesion</keyword>
<dbReference type="AlphaFoldDB" id="A0A2P4SDJ1"/>
<dbReference type="InterPro" id="IPR013783">
    <property type="entry name" value="Ig-like_fold"/>
</dbReference>
<keyword evidence="6" id="KW-0472">Membrane</keyword>
<keyword evidence="8" id="KW-0325">Glycoprotein</keyword>
<keyword evidence="14" id="KW-1185">Reference proteome</keyword>
<organism evidence="13 14">
    <name type="scientific">Bambusicola thoracicus</name>
    <name type="common">Chinese bamboo-partridge</name>
    <name type="synonym">Perdix thoracica</name>
    <dbReference type="NCBI Taxonomy" id="9083"/>
    <lineage>
        <taxon>Eukaryota</taxon>
        <taxon>Metazoa</taxon>
        <taxon>Chordata</taxon>
        <taxon>Craniata</taxon>
        <taxon>Vertebrata</taxon>
        <taxon>Euteleostomi</taxon>
        <taxon>Archelosauria</taxon>
        <taxon>Archosauria</taxon>
        <taxon>Dinosauria</taxon>
        <taxon>Saurischia</taxon>
        <taxon>Theropoda</taxon>
        <taxon>Coelurosauria</taxon>
        <taxon>Aves</taxon>
        <taxon>Neognathae</taxon>
        <taxon>Galloanserae</taxon>
        <taxon>Galliformes</taxon>
        <taxon>Phasianidae</taxon>
        <taxon>Perdicinae</taxon>
        <taxon>Bambusicola</taxon>
    </lineage>
</organism>
<dbReference type="GO" id="GO:0005886">
    <property type="term" value="C:plasma membrane"/>
    <property type="evidence" value="ECO:0007669"/>
    <property type="project" value="UniProtKB-SubCell"/>
</dbReference>
<dbReference type="EMBL" id="PPHD01060932">
    <property type="protein sequence ID" value="POI22177.1"/>
    <property type="molecule type" value="Genomic_DNA"/>
</dbReference>
<comment type="caution">
    <text evidence="13">The sequence shown here is derived from an EMBL/GenBank/DDBJ whole genome shotgun (WGS) entry which is preliminary data.</text>
</comment>
<feature type="domain" description="Ig-like" evidence="12">
    <location>
        <begin position="2"/>
        <end position="102"/>
    </location>
</feature>
<evidence type="ECO:0000256" key="11">
    <source>
        <dbReference type="ARBA" id="ARBA00038703"/>
    </source>
</evidence>
<dbReference type="PANTHER" id="PTHR44170">
    <property type="entry name" value="PROTEIN SIDEKICK"/>
    <property type="match status" value="1"/>
</dbReference>
<evidence type="ECO:0000256" key="3">
    <source>
        <dbReference type="ARBA" id="ARBA00022729"/>
    </source>
</evidence>
<comment type="subunit">
    <text evidence="11">Interacts with PTPRG.</text>
</comment>
<evidence type="ECO:0000256" key="7">
    <source>
        <dbReference type="ARBA" id="ARBA00023157"/>
    </source>
</evidence>
<dbReference type="OrthoDB" id="5982258at2759"/>
<dbReference type="SMART" id="SM00408">
    <property type="entry name" value="IGc2"/>
    <property type="match status" value="1"/>
</dbReference>
<dbReference type="PANTHER" id="PTHR44170:SF18">
    <property type="entry name" value="CONTACTIN 3B-RELATED"/>
    <property type="match status" value="1"/>
</dbReference>
<accession>A0A2P4SDJ1</accession>
<dbReference type="GO" id="GO:0030424">
    <property type="term" value="C:axon"/>
    <property type="evidence" value="ECO:0007669"/>
    <property type="project" value="TreeGrafter"/>
</dbReference>
<evidence type="ECO:0000256" key="8">
    <source>
        <dbReference type="ARBA" id="ARBA00023180"/>
    </source>
</evidence>
<evidence type="ECO:0000256" key="5">
    <source>
        <dbReference type="ARBA" id="ARBA00022889"/>
    </source>
</evidence>
<gene>
    <name evidence="13" type="ORF">CIB84_014075</name>
</gene>
<proteinExistence type="predicted"/>
<dbReference type="Proteomes" id="UP000237246">
    <property type="component" value="Unassembled WGS sequence"/>
</dbReference>
<sequence>QPNWIQKISDVHAAIEENVFWECHASGRPKPSYRWLKDGEPLLPQEESPYLLLYLFHYVPQGRVQIEQGSLTIRNVSLSDAGMYQCVAENRHGTIFASAELSVIGKFTFLSAANLPKLAKL</sequence>
<keyword evidence="9" id="KW-0449">Lipoprotein</keyword>
<evidence type="ECO:0000256" key="4">
    <source>
        <dbReference type="ARBA" id="ARBA00022737"/>
    </source>
</evidence>
<dbReference type="GO" id="GO:0098632">
    <property type="term" value="F:cell-cell adhesion mediator activity"/>
    <property type="evidence" value="ECO:0007669"/>
    <property type="project" value="TreeGrafter"/>
</dbReference>
<evidence type="ECO:0000313" key="14">
    <source>
        <dbReference type="Proteomes" id="UP000237246"/>
    </source>
</evidence>
<dbReference type="InterPro" id="IPR003598">
    <property type="entry name" value="Ig_sub2"/>
</dbReference>
<dbReference type="FunFam" id="2.60.40.10:FF:000273">
    <property type="entry name" value="contactin-3 isoform X1"/>
    <property type="match status" value="1"/>
</dbReference>
<name>A0A2P4SDJ1_BAMTH</name>
<dbReference type="Gene3D" id="2.60.40.10">
    <property type="entry name" value="Immunoglobulins"/>
    <property type="match status" value="1"/>
</dbReference>
<keyword evidence="10" id="KW-0393">Immunoglobulin domain</keyword>
<evidence type="ECO:0000313" key="13">
    <source>
        <dbReference type="EMBL" id="POI22177.1"/>
    </source>
</evidence>